<dbReference type="EMBL" id="FPAS01000001">
    <property type="protein sequence ID" value="SFT54348.1"/>
    <property type="molecule type" value="Genomic_DNA"/>
</dbReference>
<dbReference type="AlphaFoldDB" id="A0A1I6YVM7"/>
<reference evidence="1 2" key="1">
    <citation type="submission" date="2016-10" db="EMBL/GenBank/DDBJ databases">
        <authorList>
            <person name="de Groot N.N."/>
        </authorList>
    </citation>
    <scope>NUCLEOTIDE SEQUENCE [LARGE SCALE GENOMIC DNA]</scope>
    <source>
        <strain evidence="1 2">CGMCC 1.7005</strain>
    </source>
</reference>
<sequence>MCTILPEFFLSLESRNLYKSNHNLTKMENLQFYTAFSVEEKCIDYFKKHLSYKVQSCTNCSSDKLRWNNSFCGWKCSSCTKKISLKSICFMRDSNKSFSDWLEILHLVMNDKKPISVQGILRQSKQKRNGTVLYMIRKIQLELGKINSKTKYSKISEISFEGSRKKSINFPDRIVVCYKPSENRKRDEIRLFLNNNYRCYARNLKRNLLSTNFSFPKLLVDEGINEVNQKYYQRQKIKVNWRNKITGNLIRLLDGIHHEVAWYNLQLILDEYCFKYNRRYSIEWKVDLFMQEIAIRTGRIAHTQ</sequence>
<evidence type="ECO:0008006" key="3">
    <source>
        <dbReference type="Google" id="ProtNLM"/>
    </source>
</evidence>
<gene>
    <name evidence="1" type="ORF">SAMN05216474_1210</name>
</gene>
<accession>A0A1I6YVM7</accession>
<dbReference type="Proteomes" id="UP000236454">
    <property type="component" value="Unassembled WGS sequence"/>
</dbReference>
<keyword evidence="2" id="KW-1185">Reference proteome</keyword>
<protein>
    <recommendedName>
        <fullName evidence="3">Transposase zinc-ribbon domain-containing protein</fullName>
    </recommendedName>
</protein>
<name>A0A1I6YVM7_9FLAO</name>
<evidence type="ECO:0000313" key="1">
    <source>
        <dbReference type="EMBL" id="SFT54348.1"/>
    </source>
</evidence>
<organism evidence="1 2">
    <name type="scientific">Lishizhenia tianjinensis</name>
    <dbReference type="NCBI Taxonomy" id="477690"/>
    <lineage>
        <taxon>Bacteria</taxon>
        <taxon>Pseudomonadati</taxon>
        <taxon>Bacteroidota</taxon>
        <taxon>Flavobacteriia</taxon>
        <taxon>Flavobacteriales</taxon>
        <taxon>Crocinitomicaceae</taxon>
        <taxon>Lishizhenia</taxon>
    </lineage>
</organism>
<proteinExistence type="predicted"/>
<dbReference type="STRING" id="477690.SAMN05216474_1210"/>
<evidence type="ECO:0000313" key="2">
    <source>
        <dbReference type="Proteomes" id="UP000236454"/>
    </source>
</evidence>